<dbReference type="PANTHER" id="PTHR43711">
    <property type="entry name" value="TWO-COMPONENT HISTIDINE KINASE"/>
    <property type="match status" value="1"/>
</dbReference>
<dbReference type="GO" id="GO:0000155">
    <property type="term" value="F:phosphorelay sensor kinase activity"/>
    <property type="evidence" value="ECO:0007669"/>
    <property type="project" value="InterPro"/>
</dbReference>
<keyword evidence="5" id="KW-0418">Kinase</keyword>
<dbReference type="SMART" id="SM00388">
    <property type="entry name" value="HisKA"/>
    <property type="match status" value="1"/>
</dbReference>
<dbReference type="PANTHER" id="PTHR43711:SF28">
    <property type="entry name" value="SENSOR HISTIDINE KINASE YXDK"/>
    <property type="match status" value="1"/>
</dbReference>
<evidence type="ECO:0000313" key="9">
    <source>
        <dbReference type="EMBL" id="ALU46054.1"/>
    </source>
</evidence>
<evidence type="ECO:0000256" key="4">
    <source>
        <dbReference type="ARBA" id="ARBA00022679"/>
    </source>
</evidence>
<comment type="catalytic activity">
    <reaction evidence="1">
        <text>ATP + protein L-histidine = ADP + protein N-phospho-L-histidine.</text>
        <dbReference type="EC" id="2.7.13.3"/>
    </reaction>
</comment>
<dbReference type="InterPro" id="IPR003661">
    <property type="entry name" value="HisK_dim/P_dom"/>
</dbReference>
<protein>
    <recommendedName>
        <fullName evidence="2">histidine kinase</fullName>
        <ecNumber evidence="2">2.7.13.3</ecNumber>
    </recommendedName>
</protein>
<evidence type="ECO:0000256" key="6">
    <source>
        <dbReference type="ARBA" id="ARBA00023012"/>
    </source>
</evidence>
<dbReference type="InterPro" id="IPR036097">
    <property type="entry name" value="HisK_dim/P_sf"/>
</dbReference>
<accession>A0A0U3I7V7</accession>
<dbReference type="InterPro" id="IPR005467">
    <property type="entry name" value="His_kinase_dom"/>
</dbReference>
<feature type="domain" description="Histidine kinase" evidence="8">
    <location>
        <begin position="218"/>
        <end position="429"/>
    </location>
</feature>
<feature type="transmembrane region" description="Helical" evidence="7">
    <location>
        <begin position="145"/>
        <end position="164"/>
    </location>
</feature>
<dbReference type="Proteomes" id="UP000069015">
    <property type="component" value="Chromosome 2"/>
</dbReference>
<dbReference type="RefSeq" id="WP_058798893.1">
    <property type="nucleotide sequence ID" value="NZ_CP013612.1"/>
</dbReference>
<dbReference type="CDD" id="cd00082">
    <property type="entry name" value="HisKA"/>
    <property type="match status" value="1"/>
</dbReference>
<keyword evidence="7" id="KW-0472">Membrane</keyword>
<reference evidence="9 10" key="1">
    <citation type="submission" date="2015-12" db="EMBL/GenBank/DDBJ databases">
        <title>Complete genome sequence of Pseudoalteromonas rubra SCSIO 6842, harboring a conjugative plasmid.</title>
        <authorList>
            <person name="Li B."/>
            <person name="Wang X."/>
        </authorList>
    </citation>
    <scope>NUCLEOTIDE SEQUENCE [LARGE SCALE GENOMIC DNA]</scope>
    <source>
        <strain evidence="9 10">SCSIO 6842</strain>
    </source>
</reference>
<evidence type="ECO:0000313" key="10">
    <source>
        <dbReference type="Proteomes" id="UP000069015"/>
    </source>
</evidence>
<name>A0A0U3I7V7_9GAMM</name>
<sequence>MQVNVLRLSAFIALTIVLNSVLALTVRHTLLVEIETRYIETQNQFLDEVGARVQTELARPAQISLSELQMSLEARYDTQALVVRRNADFYSQSQLSEFTELKEQQALVDYLNATLYFVLNDYEVLEIGPLVDQDVYYYLVDWFDWLMSAFLNLFLLLVFWYLNVKERNVLAERLAQMPVSLSQPQDLNSSLQQLSQLVNAQLNEGEARITLQRDLLHGVAHEFRSPMARMQFALDMLEDAEEEERAALHTSLNQSLQDLEGLVSELLYYARVKDNSVKPKQVVLQMGSVLQETLDKVAPFYPQVDFELDVQEIHWEGDEALVKRLFTNLLRNAGRFARERVRVELRELPGELVVRVIDDGIGIPPGKQARIFEPFTRLDPSRSRDSGGCGLGLAIVQSIVSKHHGTVCVSEESTELGGACFEIRLPKCVSMDSATIPVH</sequence>
<dbReference type="InterPro" id="IPR003594">
    <property type="entry name" value="HATPase_dom"/>
</dbReference>
<dbReference type="AlphaFoldDB" id="A0A0U3I7V7"/>
<dbReference type="InterPro" id="IPR050736">
    <property type="entry name" value="Sensor_HK_Regulatory"/>
</dbReference>
<keyword evidence="3" id="KW-0597">Phosphoprotein</keyword>
<keyword evidence="4" id="KW-0808">Transferase</keyword>
<keyword evidence="7" id="KW-0812">Transmembrane</keyword>
<dbReference type="EC" id="2.7.13.3" evidence="2"/>
<evidence type="ECO:0000256" key="7">
    <source>
        <dbReference type="SAM" id="Phobius"/>
    </source>
</evidence>
<dbReference type="SUPFAM" id="SSF47384">
    <property type="entry name" value="Homodimeric domain of signal transducing histidine kinase"/>
    <property type="match status" value="1"/>
</dbReference>
<proteinExistence type="predicted"/>
<evidence type="ECO:0000256" key="3">
    <source>
        <dbReference type="ARBA" id="ARBA00022553"/>
    </source>
</evidence>
<evidence type="ECO:0000256" key="5">
    <source>
        <dbReference type="ARBA" id="ARBA00022777"/>
    </source>
</evidence>
<dbReference type="Gene3D" id="1.10.287.130">
    <property type="match status" value="1"/>
</dbReference>
<evidence type="ECO:0000259" key="8">
    <source>
        <dbReference type="PROSITE" id="PS50109"/>
    </source>
</evidence>
<dbReference type="Pfam" id="PF00512">
    <property type="entry name" value="HisKA"/>
    <property type="match status" value="1"/>
</dbReference>
<dbReference type="Gene3D" id="3.30.565.10">
    <property type="entry name" value="Histidine kinase-like ATPase, C-terminal domain"/>
    <property type="match status" value="1"/>
</dbReference>
<dbReference type="InterPro" id="IPR036890">
    <property type="entry name" value="HATPase_C_sf"/>
</dbReference>
<dbReference type="SUPFAM" id="SSF55874">
    <property type="entry name" value="ATPase domain of HSP90 chaperone/DNA topoisomerase II/histidine kinase"/>
    <property type="match status" value="1"/>
</dbReference>
<dbReference type="KEGG" id="prr:AT705_24390"/>
<dbReference type="SMART" id="SM00387">
    <property type="entry name" value="HATPase_c"/>
    <property type="match status" value="1"/>
</dbReference>
<evidence type="ECO:0000256" key="1">
    <source>
        <dbReference type="ARBA" id="ARBA00000085"/>
    </source>
</evidence>
<evidence type="ECO:0000256" key="2">
    <source>
        <dbReference type="ARBA" id="ARBA00012438"/>
    </source>
</evidence>
<keyword evidence="6" id="KW-0902">Two-component regulatory system</keyword>
<dbReference type="InterPro" id="IPR004358">
    <property type="entry name" value="Sig_transdc_His_kin-like_C"/>
</dbReference>
<dbReference type="EMBL" id="CP013612">
    <property type="protein sequence ID" value="ALU46054.1"/>
    <property type="molecule type" value="Genomic_DNA"/>
</dbReference>
<dbReference type="PRINTS" id="PR00344">
    <property type="entry name" value="BCTRLSENSOR"/>
</dbReference>
<gene>
    <name evidence="9" type="ORF">AT705_24390</name>
</gene>
<keyword evidence="7" id="KW-1133">Transmembrane helix</keyword>
<dbReference type="Pfam" id="PF02518">
    <property type="entry name" value="HATPase_c"/>
    <property type="match status" value="1"/>
</dbReference>
<dbReference type="PROSITE" id="PS50109">
    <property type="entry name" value="HIS_KIN"/>
    <property type="match status" value="1"/>
</dbReference>
<organism evidence="9 10">
    <name type="scientific">Pseudoalteromonas rubra</name>
    <dbReference type="NCBI Taxonomy" id="43658"/>
    <lineage>
        <taxon>Bacteria</taxon>
        <taxon>Pseudomonadati</taxon>
        <taxon>Pseudomonadota</taxon>
        <taxon>Gammaproteobacteria</taxon>
        <taxon>Alteromonadales</taxon>
        <taxon>Pseudoalteromonadaceae</taxon>
        <taxon>Pseudoalteromonas</taxon>
    </lineage>
</organism>